<keyword evidence="3 5" id="KW-1133">Transmembrane helix</keyword>
<dbReference type="EMBL" id="CABO01000013">
    <property type="protein sequence ID" value="CBI01121.1"/>
    <property type="molecule type" value="Genomic_DNA"/>
</dbReference>
<dbReference type="Pfam" id="PF04893">
    <property type="entry name" value="Yip1"/>
    <property type="match status" value="1"/>
</dbReference>
<keyword evidence="4 5" id="KW-0472">Membrane</keyword>
<feature type="domain" description="Yip1" evidence="6">
    <location>
        <begin position="18"/>
        <end position="231"/>
    </location>
</feature>
<evidence type="ECO:0000256" key="3">
    <source>
        <dbReference type="ARBA" id="ARBA00022989"/>
    </source>
</evidence>
<evidence type="ECO:0000256" key="5">
    <source>
        <dbReference type="SAM" id="Phobius"/>
    </source>
</evidence>
<evidence type="ECO:0000256" key="1">
    <source>
        <dbReference type="ARBA" id="ARBA00004141"/>
    </source>
</evidence>
<feature type="transmembrane region" description="Helical" evidence="5">
    <location>
        <begin position="182"/>
        <end position="203"/>
    </location>
</feature>
<keyword evidence="2 5" id="KW-0812">Transmembrane</keyword>
<feature type="transmembrane region" description="Helical" evidence="5">
    <location>
        <begin position="131"/>
        <end position="152"/>
    </location>
</feature>
<evidence type="ECO:0000256" key="2">
    <source>
        <dbReference type="ARBA" id="ARBA00022692"/>
    </source>
</evidence>
<protein>
    <recommendedName>
        <fullName evidence="6">Yip1 domain-containing protein</fullName>
    </recommendedName>
</protein>
<organism evidence="7">
    <name type="scientific">mine drainage metagenome</name>
    <dbReference type="NCBI Taxonomy" id="410659"/>
    <lineage>
        <taxon>unclassified sequences</taxon>
        <taxon>metagenomes</taxon>
        <taxon>ecological metagenomes</taxon>
    </lineage>
</organism>
<feature type="transmembrane region" description="Helical" evidence="5">
    <location>
        <begin position="36"/>
        <end position="58"/>
    </location>
</feature>
<dbReference type="AlphaFoldDB" id="E6Q1R1"/>
<evidence type="ECO:0000259" key="6">
    <source>
        <dbReference type="Pfam" id="PF04893"/>
    </source>
</evidence>
<name>E6Q1R1_9ZZZZ</name>
<dbReference type="GO" id="GO:0016020">
    <property type="term" value="C:membrane"/>
    <property type="evidence" value="ECO:0007669"/>
    <property type="project" value="UniProtKB-SubCell"/>
</dbReference>
<feature type="transmembrane region" description="Helical" evidence="5">
    <location>
        <begin position="101"/>
        <end position="119"/>
    </location>
</feature>
<feature type="transmembrane region" description="Helical" evidence="5">
    <location>
        <begin position="215"/>
        <end position="236"/>
    </location>
</feature>
<evidence type="ECO:0000313" key="7">
    <source>
        <dbReference type="EMBL" id="CBI01121.1"/>
    </source>
</evidence>
<evidence type="ECO:0000256" key="4">
    <source>
        <dbReference type="ARBA" id="ARBA00023136"/>
    </source>
</evidence>
<comment type="caution">
    <text evidence="7">The sequence shown here is derived from an EMBL/GenBank/DDBJ whole genome shotgun (WGS) entry which is preliminary data.</text>
</comment>
<proteinExistence type="predicted"/>
<gene>
    <name evidence="7" type="ORF">CARN4_0474</name>
</gene>
<sequence length="244" mass="25797">MTTAPPPQENAGLTSLIETIVAPASAFDRLAEKQTWGWAFIASSVLTAVGALASGRYLSQLMMEHKVAAATTPQQAAAAANIGKLIEKFSTFRSLAAPLEILWLILVVTVILFIFNAIFGGKATFKQLWCAAMNASIVVAVGALLGSIAMVLRGADSATNLVDFYRDTITLAAVIPTANVKVLGFLASISPFALWQIWLNALIMQRIARLAAPKAWAAALAVFFLPLVLIGSIILIGSSSVSPR</sequence>
<dbReference type="InterPro" id="IPR006977">
    <property type="entry name" value="Yip1_dom"/>
</dbReference>
<reference evidence="7" key="1">
    <citation type="submission" date="2009-10" db="EMBL/GenBank/DDBJ databases">
        <title>Diversity of trophic interactions inside an arsenic-rich microbial ecosystem.</title>
        <authorList>
            <person name="Bertin P.N."/>
            <person name="Heinrich-Salmeron A."/>
            <person name="Pelletier E."/>
            <person name="Goulhen-Chollet F."/>
            <person name="Arsene-Ploetze F."/>
            <person name="Gallien S."/>
            <person name="Calteau A."/>
            <person name="Vallenet D."/>
            <person name="Casiot C."/>
            <person name="Chane-Woon-Ming B."/>
            <person name="Giloteaux L."/>
            <person name="Barakat M."/>
            <person name="Bonnefoy V."/>
            <person name="Bruneel O."/>
            <person name="Chandler M."/>
            <person name="Cleiss J."/>
            <person name="Duran R."/>
            <person name="Elbaz-Poulichet F."/>
            <person name="Fonknechten N."/>
            <person name="Lauga B."/>
            <person name="Mornico D."/>
            <person name="Ortet P."/>
            <person name="Schaeffer C."/>
            <person name="Siguier P."/>
            <person name="Alexander Thil Smith A."/>
            <person name="Van Dorsselaer A."/>
            <person name="Weissenbach J."/>
            <person name="Medigue C."/>
            <person name="Le Paslier D."/>
        </authorList>
    </citation>
    <scope>NUCLEOTIDE SEQUENCE</scope>
</reference>
<comment type="subcellular location">
    <subcellularLocation>
        <location evidence="1">Membrane</location>
        <topology evidence="1">Multi-pass membrane protein</topology>
    </subcellularLocation>
</comment>
<accession>E6Q1R1</accession>